<feature type="region of interest" description="Disordered" evidence="1">
    <location>
        <begin position="930"/>
        <end position="1238"/>
    </location>
</feature>
<dbReference type="Proteomes" id="UP000324800">
    <property type="component" value="Unassembled WGS sequence"/>
</dbReference>
<evidence type="ECO:0000313" key="5">
    <source>
        <dbReference type="Proteomes" id="UP000324800"/>
    </source>
</evidence>
<evidence type="ECO:0008006" key="6">
    <source>
        <dbReference type="Google" id="ProtNLM"/>
    </source>
</evidence>
<protein>
    <recommendedName>
        <fullName evidence="6">Right handed beta helix domain-containing protein</fullName>
    </recommendedName>
</protein>
<keyword evidence="2" id="KW-1133">Transmembrane helix</keyword>
<feature type="transmembrane region" description="Helical" evidence="2">
    <location>
        <begin position="771"/>
        <end position="797"/>
    </location>
</feature>
<sequence length="1255" mass="140768">MFESLLIAFLCLTTVHHASLLMNENIGNKIVNFYVDETSIISKLCGNYNYPCSRIDTMFSYMDRNDQYIIHVSQVFPTVDIVAEGNVLINITGQQHPIRKIIVSFSKFNIDFGDLFFQIDNSDSSLKFSNCNLFRNAGNTAINSHSLAVVNRGSLILENLNINGGKIEGNETLIYSASPKLIQFTSLTITNVALKSGNTAPLLLSVTELELESNIIISDIHVKQNTAGNYAGNGVIFVHTKEQFICTKKDEDTQIEPILLIENSEIVQNTLAPILEASAILIEGFKPQQILIKNSTLNNRSPPNNNKFYELKITLPKDCEFNDLITQFQVVDFGITLYPVAVKIYPNDQFSSIAVLLTEQYANILVRSNGQESCTSYIANFHNDVNTFSCAMIIVREQDALGLLKGVPRSIFIEGSFTENDLRTDGLTISFKGTNTQTSANMISFKPKIPTLSTMSDNALFRVNDGGLVTLNNLFIQRSNQIGSENAPIVVIINGIGQQSNRLQKNSPGKLVIERCILEGGNTAISDVWYDLGLAETCNVGYGAAIVADGQSIVQISGSTFRTFEGPAVRALNGASVTIERNTVLDNNGLRNRNTLSSMQTNVVCEGGIGTTTVDIALDNVTNYRLTGNGWIFSSSDNSCIVKATFNGEPAQPRSPPQINSSKISINNSDQQAEVIINGKFLEPCMRRLVLEIHEKDKVDVRVTQEFGYESSSASANWINSVKLIIQIPSSLLKDLNTKSIWEVSAYEYGNRELASWTSTQPTEIGIRRTILIVIIVVPIVVIIAIIIFFIITVICLKNRDNKQSDLHHKKNEDTEMNIAIGQLNVKEMKATGKIKHKQQEDPQICKHDIVYEVDKPTQDIDEDYIADFVGIDQTYTQQQDQQRQEAIDLSNSQIRENIDIRKHHVETVDANITTEDQQISKDELSKKIKTQIQQKKDSRKVSNQRLGRTNRQQNRFRNEKRKQSKKTNLEKQRSESPSPVSSENTTSSNDSSDFDQKSLSSIQTQDVNEQKEMIEQPQKKISKKSQNSNQNKSSKKKIKYPVQVEVKQEVYSEYEAENESRSVDNSAIRRIFEGDEKRDKKNSKTAKSKSSSHKKHDLNKRKSRSVDKKKKQKDNKNKQMKKKKSDERQHNKRDQQAYSEEEIYPDSIIDARSESTSSSEVSSTEEKQTPYHSDSDSSSLTSLHNKIISKTQNLKGEYSESDNAKKEDFVVIPSNTDLQSDEKSLTFTSGSQPPTVEDEDVIQIAALNIPKKYL</sequence>
<proteinExistence type="predicted"/>
<gene>
    <name evidence="4" type="ORF">EZS28_007305</name>
</gene>
<dbReference type="EMBL" id="SNRW01001243">
    <property type="protein sequence ID" value="KAA6397166.1"/>
    <property type="molecule type" value="Genomic_DNA"/>
</dbReference>
<comment type="caution">
    <text evidence="4">The sequence shown here is derived from an EMBL/GenBank/DDBJ whole genome shotgun (WGS) entry which is preliminary data.</text>
</comment>
<feature type="compositionally biased region" description="Basic and acidic residues" evidence="1">
    <location>
        <begin position="1165"/>
        <end position="1176"/>
    </location>
</feature>
<reference evidence="4 5" key="1">
    <citation type="submission" date="2019-03" db="EMBL/GenBank/DDBJ databases">
        <title>Single cell metagenomics reveals metabolic interactions within the superorganism composed of flagellate Streblomastix strix and complex community of Bacteroidetes bacteria on its surface.</title>
        <authorList>
            <person name="Treitli S.C."/>
            <person name="Kolisko M."/>
            <person name="Husnik F."/>
            <person name="Keeling P."/>
            <person name="Hampl V."/>
        </authorList>
    </citation>
    <scope>NUCLEOTIDE SEQUENCE [LARGE SCALE GENOMIC DNA]</scope>
    <source>
        <strain evidence="4">ST1C</strain>
    </source>
</reference>
<feature type="compositionally biased region" description="Basic and acidic residues" evidence="1">
    <location>
        <begin position="1125"/>
        <end position="1136"/>
    </location>
</feature>
<accession>A0A5J4WRI1</accession>
<evidence type="ECO:0000256" key="2">
    <source>
        <dbReference type="SAM" id="Phobius"/>
    </source>
</evidence>
<feature type="signal peptide" evidence="3">
    <location>
        <begin position="1"/>
        <end position="18"/>
    </location>
</feature>
<feature type="compositionally biased region" description="Basic and acidic residues" evidence="1">
    <location>
        <begin position="1071"/>
        <end position="1080"/>
    </location>
</feature>
<dbReference type="AlphaFoldDB" id="A0A5J4WRI1"/>
<evidence type="ECO:0000256" key="3">
    <source>
        <dbReference type="SAM" id="SignalP"/>
    </source>
</evidence>
<feature type="chain" id="PRO_5023823846" description="Right handed beta helix domain-containing protein" evidence="3">
    <location>
        <begin position="19"/>
        <end position="1255"/>
    </location>
</feature>
<name>A0A5J4WRI1_9EUKA</name>
<feature type="compositionally biased region" description="Basic residues" evidence="1">
    <location>
        <begin position="1081"/>
        <end position="1124"/>
    </location>
</feature>
<organism evidence="4 5">
    <name type="scientific">Streblomastix strix</name>
    <dbReference type="NCBI Taxonomy" id="222440"/>
    <lineage>
        <taxon>Eukaryota</taxon>
        <taxon>Metamonada</taxon>
        <taxon>Preaxostyla</taxon>
        <taxon>Oxymonadida</taxon>
        <taxon>Streblomastigidae</taxon>
        <taxon>Streblomastix</taxon>
    </lineage>
</organism>
<evidence type="ECO:0000313" key="4">
    <source>
        <dbReference type="EMBL" id="KAA6397166.1"/>
    </source>
</evidence>
<keyword evidence="2" id="KW-0472">Membrane</keyword>
<keyword evidence="2" id="KW-0812">Transmembrane</keyword>
<feature type="compositionally biased region" description="Polar residues" evidence="1">
    <location>
        <begin position="942"/>
        <end position="956"/>
    </location>
</feature>
<evidence type="ECO:0000256" key="1">
    <source>
        <dbReference type="SAM" id="MobiDB-lite"/>
    </source>
</evidence>
<feature type="compositionally biased region" description="Polar residues" evidence="1">
    <location>
        <begin position="998"/>
        <end position="1008"/>
    </location>
</feature>
<keyword evidence="3" id="KW-0732">Signal</keyword>
<feature type="compositionally biased region" description="Basic and acidic residues" evidence="1">
    <location>
        <begin position="1009"/>
        <end position="1019"/>
    </location>
</feature>
<feature type="compositionally biased region" description="Polar residues" evidence="1">
    <location>
        <begin position="1226"/>
        <end position="1235"/>
    </location>
</feature>
<feature type="compositionally biased region" description="Low complexity" evidence="1">
    <location>
        <begin position="982"/>
        <end position="992"/>
    </location>
</feature>